<feature type="transmembrane region" description="Helical" evidence="5">
    <location>
        <begin position="88"/>
        <end position="112"/>
    </location>
</feature>
<evidence type="ECO:0000256" key="4">
    <source>
        <dbReference type="ARBA" id="ARBA00023136"/>
    </source>
</evidence>
<feature type="transmembrane region" description="Helical" evidence="5">
    <location>
        <begin position="25"/>
        <end position="43"/>
    </location>
</feature>
<accession>A0A238IW06</accession>
<keyword evidence="4 5" id="KW-0472">Membrane</keyword>
<organism evidence="7 8">
    <name type="scientific">Boseongicola aestuarii</name>
    <dbReference type="NCBI Taxonomy" id="1470561"/>
    <lineage>
        <taxon>Bacteria</taxon>
        <taxon>Pseudomonadati</taxon>
        <taxon>Pseudomonadota</taxon>
        <taxon>Alphaproteobacteria</taxon>
        <taxon>Rhodobacterales</taxon>
        <taxon>Paracoccaceae</taxon>
        <taxon>Boseongicola</taxon>
    </lineage>
</organism>
<dbReference type="AlphaFoldDB" id="A0A238IW06"/>
<dbReference type="GO" id="GO:0008273">
    <property type="term" value="F:calcium, potassium:sodium antiporter activity"/>
    <property type="evidence" value="ECO:0007669"/>
    <property type="project" value="TreeGrafter"/>
</dbReference>
<feature type="transmembrane region" description="Helical" evidence="5">
    <location>
        <begin position="50"/>
        <end position="68"/>
    </location>
</feature>
<dbReference type="GO" id="GO:0005262">
    <property type="term" value="F:calcium channel activity"/>
    <property type="evidence" value="ECO:0007669"/>
    <property type="project" value="TreeGrafter"/>
</dbReference>
<feature type="domain" description="Sodium/calcium exchanger membrane region" evidence="6">
    <location>
        <begin position="26"/>
        <end position="164"/>
    </location>
</feature>
<protein>
    <submittedName>
        <fullName evidence="7">Inner membrane protein YrbG</fullName>
    </submittedName>
</protein>
<feature type="transmembrane region" description="Helical" evidence="5">
    <location>
        <begin position="185"/>
        <end position="207"/>
    </location>
</feature>
<keyword evidence="3 5" id="KW-1133">Transmembrane helix</keyword>
<dbReference type="InterPro" id="IPR044880">
    <property type="entry name" value="NCX_ion-bd_dom_sf"/>
</dbReference>
<dbReference type="EMBL" id="FXXQ01000001">
    <property type="protein sequence ID" value="SMX21920.1"/>
    <property type="molecule type" value="Genomic_DNA"/>
</dbReference>
<dbReference type="InterPro" id="IPR004481">
    <property type="entry name" value="K/Na/Ca-exchanger"/>
</dbReference>
<feature type="transmembrane region" description="Helical" evidence="5">
    <location>
        <begin position="317"/>
        <end position="334"/>
    </location>
</feature>
<sequence length="336" mass="34341">MDRPTNCISRALAELVFSDEQHMDYLQLILGFALLVAGGEALVRGAVAVASRFGVSPLLIGLTLVGFGTSTPELVTSLQAALGGFPGIAVGNVIGSNVANILLIVGVAAVIMPMVVDSGAFRRDGAVLGVATALAVGVVLVGTLERWMGGVLIALLLGYIWLAYRTDRRAVASAIGDEAPISAPTTGSLWIALGLAAGGTILTILGAHLTVKAAVTLALIWGMSETVVGLTVVAVGTSLPELVTSVMAALRRQSGIAFGNVIGSNIYNILGILGVTALVQPIPIPPEIAQLDVWVMLAAAVALIIVVMAWQRIGRGVGIGFLGAYVAYTAWLVSGA</sequence>
<dbReference type="PANTHER" id="PTHR10846:SF8">
    <property type="entry name" value="INNER MEMBRANE PROTEIN YRBG"/>
    <property type="match status" value="1"/>
</dbReference>
<feature type="transmembrane region" description="Helical" evidence="5">
    <location>
        <begin position="256"/>
        <end position="279"/>
    </location>
</feature>
<feature type="transmembrane region" description="Helical" evidence="5">
    <location>
        <begin position="124"/>
        <end position="141"/>
    </location>
</feature>
<keyword evidence="8" id="KW-1185">Reference proteome</keyword>
<dbReference type="Gene3D" id="1.20.1420.30">
    <property type="entry name" value="NCX, central ion-binding region"/>
    <property type="match status" value="1"/>
</dbReference>
<reference evidence="7 8" key="1">
    <citation type="submission" date="2017-05" db="EMBL/GenBank/DDBJ databases">
        <authorList>
            <person name="Song R."/>
            <person name="Chenine A.L."/>
            <person name="Ruprecht R.M."/>
        </authorList>
    </citation>
    <scope>NUCLEOTIDE SEQUENCE [LARGE SCALE GENOMIC DNA]</scope>
    <source>
        <strain evidence="7 8">CECT 8489</strain>
    </source>
</reference>
<feature type="transmembrane region" description="Helical" evidence="5">
    <location>
        <begin position="147"/>
        <end position="164"/>
    </location>
</feature>
<evidence type="ECO:0000259" key="6">
    <source>
        <dbReference type="Pfam" id="PF01699"/>
    </source>
</evidence>
<evidence type="ECO:0000256" key="3">
    <source>
        <dbReference type="ARBA" id="ARBA00022989"/>
    </source>
</evidence>
<dbReference type="Pfam" id="PF01699">
    <property type="entry name" value="Na_Ca_ex"/>
    <property type="match status" value="2"/>
</dbReference>
<evidence type="ECO:0000256" key="1">
    <source>
        <dbReference type="ARBA" id="ARBA00004141"/>
    </source>
</evidence>
<keyword evidence="2 5" id="KW-0812">Transmembrane</keyword>
<evidence type="ECO:0000256" key="2">
    <source>
        <dbReference type="ARBA" id="ARBA00022692"/>
    </source>
</evidence>
<feature type="transmembrane region" description="Helical" evidence="5">
    <location>
        <begin position="213"/>
        <end position="235"/>
    </location>
</feature>
<dbReference type="NCBIfam" id="TIGR00367">
    <property type="entry name" value="calcium/sodium antiporter"/>
    <property type="match status" value="1"/>
</dbReference>
<gene>
    <name evidence="7" type="primary">yrbG_1</name>
    <name evidence="7" type="ORF">BOA8489_00007</name>
</gene>
<feature type="transmembrane region" description="Helical" evidence="5">
    <location>
        <begin position="291"/>
        <end position="310"/>
    </location>
</feature>
<evidence type="ECO:0000313" key="7">
    <source>
        <dbReference type="EMBL" id="SMX21920.1"/>
    </source>
</evidence>
<comment type="subcellular location">
    <subcellularLocation>
        <location evidence="1">Membrane</location>
        <topology evidence="1">Multi-pass membrane protein</topology>
    </subcellularLocation>
</comment>
<evidence type="ECO:0000256" key="5">
    <source>
        <dbReference type="SAM" id="Phobius"/>
    </source>
</evidence>
<proteinExistence type="predicted"/>
<dbReference type="Proteomes" id="UP000201838">
    <property type="component" value="Unassembled WGS sequence"/>
</dbReference>
<dbReference type="PANTHER" id="PTHR10846">
    <property type="entry name" value="SODIUM/POTASSIUM/CALCIUM EXCHANGER"/>
    <property type="match status" value="1"/>
</dbReference>
<dbReference type="GO" id="GO:0005886">
    <property type="term" value="C:plasma membrane"/>
    <property type="evidence" value="ECO:0007669"/>
    <property type="project" value="TreeGrafter"/>
</dbReference>
<dbReference type="Gene3D" id="6.10.280.80">
    <property type="entry name" value="NCX, peripheral helical region"/>
    <property type="match status" value="1"/>
</dbReference>
<dbReference type="GO" id="GO:0006874">
    <property type="term" value="P:intracellular calcium ion homeostasis"/>
    <property type="evidence" value="ECO:0007669"/>
    <property type="project" value="TreeGrafter"/>
</dbReference>
<evidence type="ECO:0000313" key="8">
    <source>
        <dbReference type="Proteomes" id="UP000201838"/>
    </source>
</evidence>
<dbReference type="InterPro" id="IPR004837">
    <property type="entry name" value="NaCa_Exmemb"/>
</dbReference>
<name>A0A238IW06_9RHOB</name>
<feature type="domain" description="Sodium/calcium exchanger membrane region" evidence="6">
    <location>
        <begin position="192"/>
        <end position="332"/>
    </location>
</feature>